<reference evidence="1 2" key="1">
    <citation type="journal article" date="2024" name="Nat. Commun.">
        <title>Phylogenomics reveals the evolutionary origins of lichenization in chlorophyte algae.</title>
        <authorList>
            <person name="Puginier C."/>
            <person name="Libourel C."/>
            <person name="Otte J."/>
            <person name="Skaloud P."/>
            <person name="Haon M."/>
            <person name="Grisel S."/>
            <person name="Petersen M."/>
            <person name="Berrin J.G."/>
            <person name="Delaux P.M."/>
            <person name="Dal Grande F."/>
            <person name="Keller J."/>
        </authorList>
    </citation>
    <scope>NUCLEOTIDE SEQUENCE [LARGE SCALE GENOMIC DNA]</scope>
    <source>
        <strain evidence="1 2">SAG 2145</strain>
    </source>
</reference>
<evidence type="ECO:0000313" key="1">
    <source>
        <dbReference type="EMBL" id="KAK9843168.1"/>
    </source>
</evidence>
<accession>A0AAW1SCQ7</accession>
<proteinExistence type="predicted"/>
<gene>
    <name evidence="1" type="ORF">WJX74_007913</name>
</gene>
<organism evidence="1 2">
    <name type="scientific">Apatococcus lobatus</name>
    <dbReference type="NCBI Taxonomy" id="904363"/>
    <lineage>
        <taxon>Eukaryota</taxon>
        <taxon>Viridiplantae</taxon>
        <taxon>Chlorophyta</taxon>
        <taxon>core chlorophytes</taxon>
        <taxon>Trebouxiophyceae</taxon>
        <taxon>Chlorellales</taxon>
        <taxon>Chlorellaceae</taxon>
        <taxon>Apatococcus</taxon>
    </lineage>
</organism>
<sequence length="99" mass="10488">MVPRKTLQLPTSSEGLGWIASQGPSQPLLIPGLQMASITAAGAGDAQALAYIRFTAQQFAALGSRNHTPLDELCFLFIASRHVQMSLLIADLLIAAHCS</sequence>
<comment type="caution">
    <text evidence="1">The sequence shown here is derived from an EMBL/GenBank/DDBJ whole genome shotgun (WGS) entry which is preliminary data.</text>
</comment>
<dbReference type="EMBL" id="JALJOS010000002">
    <property type="protein sequence ID" value="KAK9843168.1"/>
    <property type="molecule type" value="Genomic_DNA"/>
</dbReference>
<evidence type="ECO:0000313" key="2">
    <source>
        <dbReference type="Proteomes" id="UP001438707"/>
    </source>
</evidence>
<dbReference type="Proteomes" id="UP001438707">
    <property type="component" value="Unassembled WGS sequence"/>
</dbReference>
<dbReference type="AlphaFoldDB" id="A0AAW1SCQ7"/>
<protein>
    <submittedName>
        <fullName evidence="1">Uncharacterized protein</fullName>
    </submittedName>
</protein>
<keyword evidence="2" id="KW-1185">Reference proteome</keyword>
<name>A0AAW1SCQ7_9CHLO</name>